<dbReference type="Pfam" id="PF07501">
    <property type="entry name" value="G5"/>
    <property type="match status" value="1"/>
</dbReference>
<dbReference type="Proteomes" id="UP000324288">
    <property type="component" value="Chromosome"/>
</dbReference>
<reference evidence="6 7" key="1">
    <citation type="submission" date="2019-04" db="EMBL/GenBank/DDBJ databases">
        <authorList>
            <person name="Seth-Smith MB H."/>
            <person name="Seth-Smith H."/>
        </authorList>
    </citation>
    <scope>NUCLEOTIDE SEQUENCE [LARGE SCALE GENOMIC DNA]</scope>
    <source>
        <strain evidence="6">USB-603019</strain>
    </source>
</reference>
<dbReference type="GO" id="GO:0016787">
    <property type="term" value="F:hydrolase activity"/>
    <property type="evidence" value="ECO:0007669"/>
    <property type="project" value="UniProtKB-KW"/>
</dbReference>
<dbReference type="GeneID" id="84895609"/>
<keyword evidence="2" id="KW-0732">Signal</keyword>
<keyword evidence="4" id="KW-0812">Transmembrane</keyword>
<proteinExistence type="inferred from homology"/>
<evidence type="ECO:0000256" key="3">
    <source>
        <dbReference type="ARBA" id="ARBA00022801"/>
    </source>
</evidence>
<dbReference type="EMBL" id="LR584267">
    <property type="protein sequence ID" value="VHO00033.1"/>
    <property type="molecule type" value="Genomic_DNA"/>
</dbReference>
<dbReference type="PROSITE" id="PS51109">
    <property type="entry name" value="G5"/>
    <property type="match status" value="1"/>
</dbReference>
<feature type="domain" description="G5" evidence="5">
    <location>
        <begin position="218"/>
        <end position="299"/>
    </location>
</feature>
<evidence type="ECO:0000256" key="4">
    <source>
        <dbReference type="SAM" id="Phobius"/>
    </source>
</evidence>
<dbReference type="InterPro" id="IPR010618">
    <property type="entry name" value="RPF"/>
</dbReference>
<dbReference type="InterPro" id="IPR011098">
    <property type="entry name" value="G5_dom"/>
</dbReference>
<evidence type="ECO:0000313" key="7">
    <source>
        <dbReference type="Proteomes" id="UP000324288"/>
    </source>
</evidence>
<dbReference type="Pfam" id="PF06737">
    <property type="entry name" value="Transglycosylas"/>
    <property type="match status" value="1"/>
</dbReference>
<keyword evidence="7" id="KW-1185">Reference proteome</keyword>
<dbReference type="RefSeq" id="WP_053978751.1">
    <property type="nucleotide sequence ID" value="NZ_CAJPTR010000001.1"/>
</dbReference>
<organism evidence="6 7">
    <name type="scientific">Lawsonella clevelandensis</name>
    <dbReference type="NCBI Taxonomy" id="1528099"/>
    <lineage>
        <taxon>Bacteria</taxon>
        <taxon>Bacillati</taxon>
        <taxon>Actinomycetota</taxon>
        <taxon>Actinomycetes</taxon>
        <taxon>Mycobacteriales</taxon>
        <taxon>Lawsonellaceae</taxon>
        <taxon>Lawsonella</taxon>
    </lineage>
</organism>
<keyword evidence="4" id="KW-0472">Membrane</keyword>
<sequence>MAEEAQQKTDTHRRIHPAWRILLAVALVAVTVMASISMVYHRTVTLVVDGEKKQVGTYSQTVGEALESLGYKAATGDRVEPSLETQLGANTTITYQQKRPFTVEIHSGYGKRAKVERVSIITTAYTVEEALKEVKAVRPSYGINVAPDKRIPTNGLSIEAIVPRTIWLTDFGKKPVRIRVGAFTVRDALAKLGTPLRSTDDVTPDPDADLLPNMKIKVVRHGDMMKDRVITLKPFEKILKDPSQLAGIRTIVKRGKPGQAVLTERLVFDKKGRIVKRILIKRVVTVKPGRSTVKVGSQPVDAVWDRLAQCEAGGNWAINTGNGFFGGLQFTQGTWEAHGGRAYAPRADLATREEQITVAKRVQASQGWGAWPACTSSMGLR</sequence>
<name>A0A5E3ZW94_9ACTN</name>
<dbReference type="SUPFAM" id="SSF53955">
    <property type="entry name" value="Lysozyme-like"/>
    <property type="match status" value="1"/>
</dbReference>
<keyword evidence="4" id="KW-1133">Transmembrane helix</keyword>
<evidence type="ECO:0000256" key="1">
    <source>
        <dbReference type="ARBA" id="ARBA00010830"/>
    </source>
</evidence>
<gene>
    <name evidence="6" type="primary">rpfB</name>
    <name evidence="6" type="ORF">LC603019_00432</name>
</gene>
<comment type="similarity">
    <text evidence="1">Belongs to the transglycosylase family. Rpf subfamily.</text>
</comment>
<dbReference type="SMART" id="SM01208">
    <property type="entry name" value="G5"/>
    <property type="match status" value="1"/>
</dbReference>
<feature type="transmembrane region" description="Helical" evidence="4">
    <location>
        <begin position="21"/>
        <end position="40"/>
    </location>
</feature>
<evidence type="ECO:0000259" key="5">
    <source>
        <dbReference type="PROSITE" id="PS51109"/>
    </source>
</evidence>
<keyword evidence="3" id="KW-0378">Hydrolase</keyword>
<dbReference type="CDD" id="cd13925">
    <property type="entry name" value="RPF"/>
    <property type="match status" value="1"/>
</dbReference>
<accession>A0A5E3ZW94</accession>
<dbReference type="InterPro" id="IPR007137">
    <property type="entry name" value="DUF348"/>
</dbReference>
<dbReference type="Pfam" id="PF03990">
    <property type="entry name" value="DUF348"/>
    <property type="match status" value="2"/>
</dbReference>
<evidence type="ECO:0000256" key="2">
    <source>
        <dbReference type="ARBA" id="ARBA00022729"/>
    </source>
</evidence>
<evidence type="ECO:0000313" key="6">
    <source>
        <dbReference type="EMBL" id="VHO00033.1"/>
    </source>
</evidence>
<dbReference type="AlphaFoldDB" id="A0A5E3ZW94"/>
<dbReference type="InterPro" id="IPR023346">
    <property type="entry name" value="Lysozyme-like_dom_sf"/>
</dbReference>
<protein>
    <submittedName>
        <fullName evidence="6">Resuscitation-promoting factor RpfB</fullName>
    </submittedName>
</protein>
<dbReference type="Gene3D" id="1.10.530.10">
    <property type="match status" value="1"/>
</dbReference>